<feature type="compositionally biased region" description="Basic and acidic residues" evidence="1">
    <location>
        <begin position="1"/>
        <end position="11"/>
    </location>
</feature>
<dbReference type="RefSeq" id="WP_183831983.1">
    <property type="nucleotide sequence ID" value="NZ_JACHEU010000002.1"/>
</dbReference>
<accession>A0A7W9S5T8</accession>
<reference evidence="2 3" key="1">
    <citation type="submission" date="2020-08" db="EMBL/GenBank/DDBJ databases">
        <title>Genomic Encyclopedia of Type Strains, Phase IV (KMG-IV): sequencing the most valuable type-strain genomes for metagenomic binning, comparative biology and taxonomic classification.</title>
        <authorList>
            <person name="Goeker M."/>
        </authorList>
    </citation>
    <scope>NUCLEOTIDE SEQUENCE [LARGE SCALE GENOMIC DNA]</scope>
    <source>
        <strain evidence="2 3">DSM 11099</strain>
    </source>
</reference>
<sequence>MRAALDVDRVDSPAGEEGGVNHQDILDMQSRPAEFTEGYKAALKALRACARAYSPARYHAAVSAVRFISQHDEIESVPNIADQLADYDKVACDETLMRLCSKVARLHARAA</sequence>
<dbReference type="EMBL" id="JACHEU010000002">
    <property type="protein sequence ID" value="MBB6013508.1"/>
    <property type="molecule type" value="Genomic_DNA"/>
</dbReference>
<comment type="caution">
    <text evidence="2">The sequence shown here is derived from an EMBL/GenBank/DDBJ whole genome shotgun (WGS) entry which is preliminary data.</text>
</comment>
<evidence type="ECO:0000313" key="3">
    <source>
        <dbReference type="Proteomes" id="UP000533306"/>
    </source>
</evidence>
<feature type="region of interest" description="Disordered" evidence="1">
    <location>
        <begin position="1"/>
        <end position="23"/>
    </location>
</feature>
<dbReference type="AlphaFoldDB" id="A0A7W9S5T8"/>
<dbReference type="Proteomes" id="UP000533306">
    <property type="component" value="Unassembled WGS sequence"/>
</dbReference>
<gene>
    <name evidence="2" type="ORF">HNR59_002897</name>
</gene>
<protein>
    <submittedName>
        <fullName evidence="2">Uncharacterized protein</fullName>
    </submittedName>
</protein>
<keyword evidence="3" id="KW-1185">Reference proteome</keyword>
<organism evidence="2 3">
    <name type="scientific">Aquamicrobium lusatiense</name>
    <dbReference type="NCBI Taxonomy" id="89772"/>
    <lineage>
        <taxon>Bacteria</taxon>
        <taxon>Pseudomonadati</taxon>
        <taxon>Pseudomonadota</taxon>
        <taxon>Alphaproteobacteria</taxon>
        <taxon>Hyphomicrobiales</taxon>
        <taxon>Phyllobacteriaceae</taxon>
        <taxon>Aquamicrobium</taxon>
    </lineage>
</organism>
<evidence type="ECO:0000256" key="1">
    <source>
        <dbReference type="SAM" id="MobiDB-lite"/>
    </source>
</evidence>
<name>A0A7W9S5T8_9HYPH</name>
<proteinExistence type="predicted"/>
<evidence type="ECO:0000313" key="2">
    <source>
        <dbReference type="EMBL" id="MBB6013508.1"/>
    </source>
</evidence>